<evidence type="ECO:0000313" key="3">
    <source>
        <dbReference type="EMBL" id="OMJ65890.1"/>
    </source>
</evidence>
<dbReference type="OrthoDB" id="292123at2759"/>
<comment type="caution">
    <text evidence="3">The sequence shown here is derived from an EMBL/GenBank/DDBJ whole genome shotgun (WGS) entry which is preliminary data.</text>
</comment>
<dbReference type="SUPFAM" id="SSF117281">
    <property type="entry name" value="Kelch motif"/>
    <property type="match status" value="1"/>
</dbReference>
<evidence type="ECO:0000256" key="2">
    <source>
        <dbReference type="ARBA" id="ARBA00023004"/>
    </source>
</evidence>
<keyword evidence="1" id="KW-0677">Repeat</keyword>
<dbReference type="PANTHER" id="PTHR47435">
    <property type="entry name" value="KELCH REPEAT PROTEIN (AFU_ORTHOLOGUE AFUA_5G12780)"/>
    <property type="match status" value="1"/>
</dbReference>
<dbReference type="Pfam" id="PF24681">
    <property type="entry name" value="Kelch_KLHDC2_KLHL20_DRC7"/>
    <property type="match status" value="1"/>
</dbReference>
<organism evidence="3 4">
    <name type="scientific">Stentor coeruleus</name>
    <dbReference type="NCBI Taxonomy" id="5963"/>
    <lineage>
        <taxon>Eukaryota</taxon>
        <taxon>Sar</taxon>
        <taxon>Alveolata</taxon>
        <taxon>Ciliophora</taxon>
        <taxon>Postciliodesmatophora</taxon>
        <taxon>Heterotrichea</taxon>
        <taxon>Heterotrichida</taxon>
        <taxon>Stentoridae</taxon>
        <taxon>Stentor</taxon>
    </lineage>
</organism>
<protein>
    <submittedName>
        <fullName evidence="3">Uncharacterized protein</fullName>
    </submittedName>
</protein>
<name>A0A1R2ANB2_9CILI</name>
<dbReference type="Gene3D" id="2.120.10.80">
    <property type="entry name" value="Kelch-type beta propeller"/>
    <property type="match status" value="1"/>
</dbReference>
<dbReference type="Proteomes" id="UP000187209">
    <property type="component" value="Unassembled WGS sequence"/>
</dbReference>
<keyword evidence="2" id="KW-0408">Iron</keyword>
<keyword evidence="4" id="KW-1185">Reference proteome</keyword>
<accession>A0A1R2ANB2</accession>
<dbReference type="EMBL" id="MPUH01001900">
    <property type="protein sequence ID" value="OMJ65890.1"/>
    <property type="molecule type" value="Genomic_DNA"/>
</dbReference>
<dbReference type="GO" id="GO:0019760">
    <property type="term" value="P:glucosinolate metabolic process"/>
    <property type="evidence" value="ECO:0007669"/>
    <property type="project" value="UniProtKB-ARBA"/>
</dbReference>
<dbReference type="AlphaFoldDB" id="A0A1R2ANB2"/>
<gene>
    <name evidence="3" type="ORF">SteCoe_37467</name>
</gene>
<proteinExistence type="predicted"/>
<sequence length="170" mass="19971">MDIIKAFLIIISLSSGKYLNFVNKNSIPPEKRSFCKILYHQTNNCLYLFGGINQKQRFNDLWAFYFSSATWERIESSKELQPSERQNPLFFKSIENNHTLYVFGGNDKHGSRADLWEFSLINFQWNFIEEFQDVGSRVYTGMTTGILENVQKIIIVGGKDLNYEYYDIFL</sequence>
<evidence type="ECO:0000256" key="1">
    <source>
        <dbReference type="ARBA" id="ARBA00022737"/>
    </source>
</evidence>
<dbReference type="InterPro" id="IPR015915">
    <property type="entry name" value="Kelch-typ_b-propeller"/>
</dbReference>
<reference evidence="3 4" key="1">
    <citation type="submission" date="2016-11" db="EMBL/GenBank/DDBJ databases">
        <title>The macronuclear genome of Stentor coeruleus: a giant cell with tiny introns.</title>
        <authorList>
            <person name="Slabodnick M."/>
            <person name="Ruby J.G."/>
            <person name="Reiff S.B."/>
            <person name="Swart E.C."/>
            <person name="Gosai S."/>
            <person name="Prabakaran S."/>
            <person name="Witkowska E."/>
            <person name="Larue G.E."/>
            <person name="Fisher S."/>
            <person name="Freeman R.M."/>
            <person name="Gunawardena J."/>
            <person name="Chu W."/>
            <person name="Stover N.A."/>
            <person name="Gregory B.D."/>
            <person name="Nowacki M."/>
            <person name="Derisi J."/>
            <person name="Roy S.W."/>
            <person name="Marshall W.F."/>
            <person name="Sood P."/>
        </authorList>
    </citation>
    <scope>NUCLEOTIDE SEQUENCE [LARGE SCALE GENOMIC DNA]</scope>
    <source>
        <strain evidence="3">WM001</strain>
    </source>
</reference>
<dbReference type="PANTHER" id="PTHR47435:SF4">
    <property type="entry name" value="KELCH REPEAT PROTEIN (AFU_ORTHOLOGUE AFUA_5G12780)"/>
    <property type="match status" value="1"/>
</dbReference>
<evidence type="ECO:0000313" key="4">
    <source>
        <dbReference type="Proteomes" id="UP000187209"/>
    </source>
</evidence>